<dbReference type="EMBL" id="CP029803">
    <property type="protein sequence ID" value="AWT60551.1"/>
    <property type="molecule type" value="Genomic_DNA"/>
</dbReference>
<keyword evidence="2" id="KW-0479">Metal-binding</keyword>
<dbReference type="EC" id="3.5.-.-" evidence="6"/>
<evidence type="ECO:0000256" key="4">
    <source>
        <dbReference type="ARBA" id="ARBA00022833"/>
    </source>
</evidence>
<dbReference type="InterPro" id="IPR024087">
    <property type="entry name" value="Creatininase-like_sf"/>
</dbReference>
<dbReference type="GO" id="GO:0009231">
    <property type="term" value="P:riboflavin biosynthetic process"/>
    <property type="evidence" value="ECO:0007669"/>
    <property type="project" value="TreeGrafter"/>
</dbReference>
<keyword evidence="3 6" id="KW-0378">Hydrolase</keyword>
<dbReference type="Pfam" id="PF02633">
    <property type="entry name" value="Creatininase"/>
    <property type="match status" value="1"/>
</dbReference>
<proteinExistence type="inferred from homology"/>
<keyword evidence="4" id="KW-0862">Zinc</keyword>
<evidence type="ECO:0000256" key="2">
    <source>
        <dbReference type="ARBA" id="ARBA00022723"/>
    </source>
</evidence>
<dbReference type="InterPro" id="IPR003785">
    <property type="entry name" value="Creatininase/forma_Hydrolase"/>
</dbReference>
<evidence type="ECO:0000256" key="5">
    <source>
        <dbReference type="ARBA" id="ARBA00024029"/>
    </source>
</evidence>
<dbReference type="PANTHER" id="PTHR35005">
    <property type="entry name" value="3-DEHYDRO-SCYLLO-INOSOSE HYDROLASE"/>
    <property type="match status" value="1"/>
</dbReference>
<protein>
    <submittedName>
        <fullName evidence="6">Mycofactocin system creatinine amidohydrolase family protein MftE</fullName>
        <ecNumber evidence="6">3.5.-.-</ecNumber>
    </submittedName>
</protein>
<evidence type="ECO:0000313" key="6">
    <source>
        <dbReference type="EMBL" id="AWT60551.1"/>
    </source>
</evidence>
<dbReference type="KEGG" id="mtar:DF168_01766"/>
<organism evidence="6 7">
    <name type="scientific">Candidatus Moanibacter tarae</name>
    <dbReference type="NCBI Taxonomy" id="2200854"/>
    <lineage>
        <taxon>Bacteria</taxon>
        <taxon>Pseudomonadati</taxon>
        <taxon>Verrucomicrobiota</taxon>
        <taxon>Opitutia</taxon>
        <taxon>Puniceicoccales</taxon>
        <taxon>Puniceicoccales incertae sedis</taxon>
        <taxon>Candidatus Moanibacter</taxon>
    </lineage>
</organism>
<sequence length="253" mass="27591">MLDSNNTSAEIEASSVDTAVLPVGAIEQHGPHLPISADWRQAEAIGYGVAERLDAFLLPALPFGNSESHSGFRGSITIRPKTLQALVTDTLLSLFDQEFRNVVVINTHGGNLVLKLAVRAVNMNRSSSRALLVFPPLLAAQRLSNIFPRFGDEMHAGDLETSLMLHLTPDEVRAGAINHVPDVSPEFFDYAPMKKYCPDGVWGRAAQATAEKGRQALQIMIDETVSHIEATCKRLEDLNKENQTADSPNAESH</sequence>
<dbReference type="GO" id="GO:0046872">
    <property type="term" value="F:metal ion binding"/>
    <property type="evidence" value="ECO:0007669"/>
    <property type="project" value="UniProtKB-KW"/>
</dbReference>
<dbReference type="GO" id="GO:0016811">
    <property type="term" value="F:hydrolase activity, acting on carbon-nitrogen (but not peptide) bonds, in linear amides"/>
    <property type="evidence" value="ECO:0007669"/>
    <property type="project" value="TreeGrafter"/>
</dbReference>
<dbReference type="PANTHER" id="PTHR35005:SF1">
    <property type="entry name" value="2-AMINO-5-FORMYLAMINO-6-RIBOSYLAMINOPYRIMIDIN-4(3H)-ONE 5'-MONOPHOSPHATE DEFORMYLASE"/>
    <property type="match status" value="1"/>
</dbReference>
<dbReference type="Gene3D" id="3.40.50.10310">
    <property type="entry name" value="Creatininase"/>
    <property type="match status" value="1"/>
</dbReference>
<dbReference type="AlphaFoldDB" id="A0A2Z4AEG7"/>
<evidence type="ECO:0000256" key="3">
    <source>
        <dbReference type="ARBA" id="ARBA00022801"/>
    </source>
</evidence>
<reference evidence="6 7" key="1">
    <citation type="submission" date="2018-06" db="EMBL/GenBank/DDBJ databases">
        <title>Draft Genome Sequence of a Novel Marine Bacterium Related to the Verrucomicrobia.</title>
        <authorList>
            <person name="Vosseberg J."/>
            <person name="Martijn J."/>
            <person name="Ettema T.J.G."/>
        </authorList>
    </citation>
    <scope>NUCLEOTIDE SEQUENCE [LARGE SCALE GENOMIC DNA]</scope>
    <source>
        <strain evidence="6">TARA_B100001123</strain>
    </source>
</reference>
<evidence type="ECO:0000313" key="7">
    <source>
        <dbReference type="Proteomes" id="UP000247465"/>
    </source>
</evidence>
<gene>
    <name evidence="6" type="primary">mftE_3</name>
    <name evidence="6" type="ORF">DF168_01766</name>
</gene>
<comment type="similarity">
    <text evidence="5">Belongs to the creatininase superfamily.</text>
</comment>
<comment type="cofactor">
    <cofactor evidence="1">
        <name>Zn(2+)</name>
        <dbReference type="ChEBI" id="CHEBI:29105"/>
    </cofactor>
</comment>
<dbReference type="SUPFAM" id="SSF102215">
    <property type="entry name" value="Creatininase"/>
    <property type="match status" value="1"/>
</dbReference>
<dbReference type="Proteomes" id="UP000247465">
    <property type="component" value="Chromosome"/>
</dbReference>
<name>A0A2Z4AEG7_9BACT</name>
<evidence type="ECO:0000256" key="1">
    <source>
        <dbReference type="ARBA" id="ARBA00001947"/>
    </source>
</evidence>
<accession>A0A2Z4AEG7</accession>